<dbReference type="RefSeq" id="WP_199708437.1">
    <property type="nucleotide sequence ID" value="NZ_JAEMNV010000013.1"/>
</dbReference>
<dbReference type="SUPFAM" id="SSF53474">
    <property type="entry name" value="alpha/beta-Hydrolases"/>
    <property type="match status" value="1"/>
</dbReference>
<reference evidence="2" key="1">
    <citation type="submission" date="2020-12" db="EMBL/GenBank/DDBJ databases">
        <title>Antrihabitans popcorni sp. nov. and Antrihabitans auranticaus sp. nov., isolated from a larva cave.</title>
        <authorList>
            <person name="Lee S.D."/>
            <person name="Kim I.S."/>
        </authorList>
    </citation>
    <scope>NUCLEOTIDE SEQUENCE</scope>
    <source>
        <strain evidence="2">YC3-6</strain>
    </source>
</reference>
<accession>A0A934NWS2</accession>
<organism evidence="2 3">
    <name type="scientific">Antrihabitans stalagmiti</name>
    <dbReference type="NCBI Taxonomy" id="2799499"/>
    <lineage>
        <taxon>Bacteria</taxon>
        <taxon>Bacillati</taxon>
        <taxon>Actinomycetota</taxon>
        <taxon>Actinomycetes</taxon>
        <taxon>Mycobacteriales</taxon>
        <taxon>Nocardiaceae</taxon>
        <taxon>Antrihabitans</taxon>
    </lineage>
</organism>
<dbReference type="Gene3D" id="3.40.50.1820">
    <property type="entry name" value="alpha/beta hydrolase"/>
    <property type="match status" value="1"/>
</dbReference>
<protein>
    <submittedName>
        <fullName evidence="2">Alpha/beta hydrolase</fullName>
    </submittedName>
</protein>
<dbReference type="Pfam" id="PF12697">
    <property type="entry name" value="Abhydrolase_6"/>
    <property type="match status" value="1"/>
</dbReference>
<evidence type="ECO:0000259" key="1">
    <source>
        <dbReference type="Pfam" id="PF12697"/>
    </source>
</evidence>
<dbReference type="EMBL" id="JAEMNV010000013">
    <property type="protein sequence ID" value="MBJ8342745.1"/>
    <property type="molecule type" value="Genomic_DNA"/>
</dbReference>
<dbReference type="InterPro" id="IPR029058">
    <property type="entry name" value="AB_hydrolase_fold"/>
</dbReference>
<dbReference type="PANTHER" id="PTHR46438">
    <property type="entry name" value="ALPHA/BETA-HYDROLASES SUPERFAMILY PROTEIN"/>
    <property type="match status" value="1"/>
</dbReference>
<dbReference type="GO" id="GO:0016787">
    <property type="term" value="F:hydrolase activity"/>
    <property type="evidence" value="ECO:0007669"/>
    <property type="project" value="UniProtKB-KW"/>
</dbReference>
<keyword evidence="3" id="KW-1185">Reference proteome</keyword>
<dbReference type="AlphaFoldDB" id="A0A934NWS2"/>
<sequence>MTVAPAALLRSPSLAYDVTGSGPTLVLLHGLTHRRHAWDPIVDLLAEHRRVVTVDLPGHGESPMSETDGNLLDAAIAELDQFLTDVTPAGELPHVAGNSLGGWAALELAARGRVRSATALSPAGFAVNSLDHRRSLAIFTSLRASARLLGPEAASRAMQMKPSRSLMLGAFYGRPWLADADAAQIDVRSLLENQVLDRAPAEAPTFSPVVDVTTPVTVAWGSRDMILPIYQAKRVLRTFPNAKLIKLRGLGHVPMQDDPKLVAEVLLSGSATVAPRARRRK</sequence>
<comment type="caution">
    <text evidence="2">The sequence shown here is derived from an EMBL/GenBank/DDBJ whole genome shotgun (WGS) entry which is preliminary data.</text>
</comment>
<name>A0A934NWS2_9NOCA</name>
<evidence type="ECO:0000313" key="3">
    <source>
        <dbReference type="Proteomes" id="UP000655868"/>
    </source>
</evidence>
<dbReference type="Proteomes" id="UP000655868">
    <property type="component" value="Unassembled WGS sequence"/>
</dbReference>
<dbReference type="InterPro" id="IPR000073">
    <property type="entry name" value="AB_hydrolase_1"/>
</dbReference>
<dbReference type="PRINTS" id="PR00111">
    <property type="entry name" value="ABHYDROLASE"/>
</dbReference>
<feature type="domain" description="AB hydrolase-1" evidence="1">
    <location>
        <begin position="25"/>
        <end position="265"/>
    </location>
</feature>
<gene>
    <name evidence="2" type="ORF">JGU71_28025</name>
</gene>
<evidence type="ECO:0000313" key="2">
    <source>
        <dbReference type="EMBL" id="MBJ8342745.1"/>
    </source>
</evidence>
<proteinExistence type="predicted"/>
<dbReference type="PANTHER" id="PTHR46438:SF11">
    <property type="entry name" value="LIPASE-RELATED"/>
    <property type="match status" value="1"/>
</dbReference>
<keyword evidence="2" id="KW-0378">Hydrolase</keyword>